<evidence type="ECO:0000256" key="4">
    <source>
        <dbReference type="ARBA" id="ARBA00022723"/>
    </source>
</evidence>
<keyword evidence="5" id="KW-0210">Decarboxylase</keyword>
<dbReference type="SUPFAM" id="SSF52467">
    <property type="entry name" value="DHS-like NAD/FAD-binding domain"/>
    <property type="match status" value="1"/>
</dbReference>
<comment type="cofactor">
    <cofactor evidence="2">
        <name>thiamine diphosphate</name>
        <dbReference type="ChEBI" id="CHEBI:58937"/>
    </cofactor>
</comment>
<name>A0A1I7NUC7_9HYPH</name>
<proteinExistence type="inferred from homology"/>
<dbReference type="InterPro" id="IPR012110">
    <property type="entry name" value="PDC/IPDC-like"/>
</dbReference>
<dbReference type="Gene3D" id="3.40.50.1220">
    <property type="entry name" value="TPP-binding domain"/>
    <property type="match status" value="1"/>
</dbReference>
<comment type="cofactor">
    <cofactor evidence="9">
        <name>Mg(2+)</name>
        <dbReference type="ChEBI" id="CHEBI:18420"/>
    </cofactor>
    <text evidence="9">Binds 1 Mg(2+) per subunit.</text>
</comment>
<evidence type="ECO:0000256" key="8">
    <source>
        <dbReference type="ARBA" id="ARBA00023239"/>
    </source>
</evidence>
<dbReference type="InterPro" id="IPR047214">
    <property type="entry name" value="TPP_PDC_IPDC"/>
</dbReference>
<feature type="domain" description="Thiamine pyrophosphate enzyme TPP-binding" evidence="12">
    <location>
        <begin position="396"/>
        <end position="524"/>
    </location>
</feature>
<dbReference type="PANTHER" id="PTHR43452:SF30">
    <property type="entry name" value="PYRUVATE DECARBOXYLASE ISOZYME 1-RELATED"/>
    <property type="match status" value="1"/>
</dbReference>
<evidence type="ECO:0000256" key="6">
    <source>
        <dbReference type="ARBA" id="ARBA00022842"/>
    </source>
</evidence>
<evidence type="ECO:0000313" key="14">
    <source>
        <dbReference type="EMBL" id="SFV38198.1"/>
    </source>
</evidence>
<dbReference type="InterPro" id="IPR012000">
    <property type="entry name" value="Thiamin_PyroP_enz_cen_dom"/>
</dbReference>
<dbReference type="PIRSF" id="PIRSF036565">
    <property type="entry name" value="Pyruvt_ip_decrb"/>
    <property type="match status" value="1"/>
</dbReference>
<dbReference type="Pfam" id="PF02776">
    <property type="entry name" value="TPP_enzyme_N"/>
    <property type="match status" value="1"/>
</dbReference>
<keyword evidence="14" id="KW-0670">Pyruvate</keyword>
<dbReference type="GO" id="GO:0030976">
    <property type="term" value="F:thiamine pyrophosphate binding"/>
    <property type="evidence" value="ECO:0007669"/>
    <property type="project" value="InterPro"/>
</dbReference>
<dbReference type="CDD" id="cd02005">
    <property type="entry name" value="TPP_PDC_IPDC"/>
    <property type="match status" value="1"/>
</dbReference>
<dbReference type="Pfam" id="PF00205">
    <property type="entry name" value="TPP_enzyme_M"/>
    <property type="match status" value="1"/>
</dbReference>
<comment type="similarity">
    <text evidence="3 10">Belongs to the TPP enzyme family.</text>
</comment>
<dbReference type="GO" id="GO:0005829">
    <property type="term" value="C:cytosol"/>
    <property type="evidence" value="ECO:0007669"/>
    <property type="project" value="TreeGrafter"/>
</dbReference>
<dbReference type="STRING" id="51670.SAMN04488557_3603"/>
<dbReference type="InterPro" id="IPR029061">
    <property type="entry name" value="THDP-binding"/>
</dbReference>
<dbReference type="AlphaFoldDB" id="A0A1I7NUC7"/>
<dbReference type="Gene3D" id="3.40.50.970">
    <property type="match status" value="2"/>
</dbReference>
<evidence type="ECO:0000256" key="10">
    <source>
        <dbReference type="RuleBase" id="RU362132"/>
    </source>
</evidence>
<keyword evidence="7 10" id="KW-0786">Thiamine pyrophosphate</keyword>
<accession>A0A1I7NUC7</accession>
<keyword evidence="8" id="KW-0456">Lyase</keyword>
<dbReference type="PANTHER" id="PTHR43452">
    <property type="entry name" value="PYRUVATE DECARBOXYLASE"/>
    <property type="match status" value="1"/>
</dbReference>
<organism evidence="14 15">
    <name type="scientific">Hyphomicrobium facile</name>
    <dbReference type="NCBI Taxonomy" id="51670"/>
    <lineage>
        <taxon>Bacteria</taxon>
        <taxon>Pseudomonadati</taxon>
        <taxon>Pseudomonadota</taxon>
        <taxon>Alphaproteobacteria</taxon>
        <taxon>Hyphomicrobiales</taxon>
        <taxon>Hyphomicrobiaceae</taxon>
        <taxon>Hyphomicrobium</taxon>
    </lineage>
</organism>
<dbReference type="InterPro" id="IPR012001">
    <property type="entry name" value="Thiamin_PyroP_enz_TPP-bd_dom"/>
</dbReference>
<evidence type="ECO:0000256" key="1">
    <source>
        <dbReference type="ARBA" id="ARBA00001920"/>
    </source>
</evidence>
<dbReference type="GO" id="GO:0004737">
    <property type="term" value="F:pyruvate decarboxylase activity"/>
    <property type="evidence" value="ECO:0007669"/>
    <property type="project" value="TreeGrafter"/>
</dbReference>
<dbReference type="InterPro" id="IPR011766">
    <property type="entry name" value="TPP_enzyme_TPP-bd"/>
</dbReference>
<protein>
    <submittedName>
        <fullName evidence="14">Indolepyruvate decarboxylase</fullName>
    </submittedName>
</protein>
<dbReference type="OrthoDB" id="4494979at2"/>
<evidence type="ECO:0000256" key="2">
    <source>
        <dbReference type="ARBA" id="ARBA00001964"/>
    </source>
</evidence>
<dbReference type="Proteomes" id="UP000199423">
    <property type="component" value="Unassembled WGS sequence"/>
</dbReference>
<dbReference type="InterPro" id="IPR029035">
    <property type="entry name" value="DHS-like_NAD/FAD-binding_dom"/>
</dbReference>
<dbReference type="FunFam" id="3.40.50.970:FF:000024">
    <property type="entry name" value="Pyruvate decarboxylase isozyme"/>
    <property type="match status" value="1"/>
</dbReference>
<keyword evidence="15" id="KW-1185">Reference proteome</keyword>
<comment type="cofactor">
    <cofactor evidence="1">
        <name>a metal cation</name>
        <dbReference type="ChEBI" id="CHEBI:25213"/>
    </cofactor>
</comment>
<evidence type="ECO:0000313" key="15">
    <source>
        <dbReference type="Proteomes" id="UP000199423"/>
    </source>
</evidence>
<evidence type="ECO:0000256" key="3">
    <source>
        <dbReference type="ARBA" id="ARBA00007812"/>
    </source>
</evidence>
<keyword evidence="4 9" id="KW-0479">Metal-binding</keyword>
<dbReference type="InterPro" id="IPR047213">
    <property type="entry name" value="TPP_PYR_PDC_IPDC-like"/>
</dbReference>
<dbReference type="CDD" id="cd07038">
    <property type="entry name" value="TPP_PYR_PDC_IPDC_like"/>
    <property type="match status" value="1"/>
</dbReference>
<evidence type="ECO:0000259" key="13">
    <source>
        <dbReference type="Pfam" id="PF02776"/>
    </source>
</evidence>
<sequence>MQATVATYLIDRLKQAGLKHAFGVPGDYVLTFMDRLIESGIEFVGTCNELNAGYAADAYARINGIGCICVTWGVGGFSAMNAVAGAYAEQVPLVVLVGGPRTMQRRSPMLLHHGVGDVATMQHAYSHITVASVLLDDAVDAPQRIDRALALCIAEKRPIMIEIPVDMVDRPCQAPGTFAAPARPPSDPDALREALDEVMSLLSTARRPVILGGVELHRYGLMQEFRRLVEASALPVATTLLGKTVISELHPQAIGVYEGGTSRPTIRDIVENCDVLLCLGAWISDINFGVYTGRLEGRHMILANSGRLKISQHVYEQVWIGDVVVGLADRMPKGGLSHPPFTSVSRLLDTSFTVEPGRALTVSRVAKRINAFIGETTTVIAETGDSIFLAADLVMHHDVGFIGQAFYLSIGYALPATLGAAIADPSRRPVAFIGDGAFQMTAQELSSLCRRNSNAIVLLLNNDGYTTERVIHEGPYNDIQPWAYHKLPEVFGGGWGRRVTTEDELEDALAHAQAKNDGPVLIEIMLERFDTSDALKQLGAELSPERGQARVLRKSGASDTVKKLD</sequence>
<reference evidence="15" key="1">
    <citation type="submission" date="2016-10" db="EMBL/GenBank/DDBJ databases">
        <authorList>
            <person name="Varghese N."/>
            <person name="Submissions S."/>
        </authorList>
    </citation>
    <scope>NUCLEOTIDE SEQUENCE [LARGE SCALE GENOMIC DNA]</scope>
    <source>
        <strain evidence="15">DSM 1565</strain>
    </source>
</reference>
<dbReference type="SUPFAM" id="SSF52518">
    <property type="entry name" value="Thiamin diphosphate-binding fold (THDP-binding)"/>
    <property type="match status" value="2"/>
</dbReference>
<keyword evidence="6 9" id="KW-0460">Magnesium</keyword>
<evidence type="ECO:0000256" key="9">
    <source>
        <dbReference type="PIRSR" id="PIRSR036565-2"/>
    </source>
</evidence>
<feature type="domain" description="Thiamine pyrophosphate enzyme central" evidence="11">
    <location>
        <begin position="195"/>
        <end position="289"/>
    </location>
</feature>
<dbReference type="GO" id="GO:0000287">
    <property type="term" value="F:magnesium ion binding"/>
    <property type="evidence" value="ECO:0007669"/>
    <property type="project" value="InterPro"/>
</dbReference>
<dbReference type="RefSeq" id="WP_092869040.1">
    <property type="nucleotide sequence ID" value="NZ_FPCH01000003.1"/>
</dbReference>
<evidence type="ECO:0000259" key="11">
    <source>
        <dbReference type="Pfam" id="PF00205"/>
    </source>
</evidence>
<feature type="binding site" evidence="9">
    <location>
        <position position="462"/>
    </location>
    <ligand>
        <name>Mg(2+)</name>
        <dbReference type="ChEBI" id="CHEBI:18420"/>
    </ligand>
</feature>
<dbReference type="EMBL" id="FPCH01000003">
    <property type="protein sequence ID" value="SFV38198.1"/>
    <property type="molecule type" value="Genomic_DNA"/>
</dbReference>
<evidence type="ECO:0000256" key="7">
    <source>
        <dbReference type="ARBA" id="ARBA00023052"/>
    </source>
</evidence>
<feature type="domain" description="Thiamine pyrophosphate enzyme N-terminal TPP-binding" evidence="13">
    <location>
        <begin position="4"/>
        <end position="106"/>
    </location>
</feature>
<dbReference type="InterPro" id="IPR000399">
    <property type="entry name" value="TPP-bd_CS"/>
</dbReference>
<evidence type="ECO:0000259" key="12">
    <source>
        <dbReference type="Pfam" id="PF02775"/>
    </source>
</evidence>
<evidence type="ECO:0000256" key="5">
    <source>
        <dbReference type="ARBA" id="ARBA00022793"/>
    </source>
</evidence>
<gene>
    <name evidence="14" type="ORF">SAMN04488557_3603</name>
</gene>
<dbReference type="PROSITE" id="PS00187">
    <property type="entry name" value="TPP_ENZYMES"/>
    <property type="match status" value="1"/>
</dbReference>
<dbReference type="Pfam" id="PF02775">
    <property type="entry name" value="TPP_enzyme_C"/>
    <property type="match status" value="1"/>
</dbReference>
<feature type="binding site" evidence="9">
    <location>
        <position position="435"/>
    </location>
    <ligand>
        <name>Mg(2+)</name>
        <dbReference type="ChEBI" id="CHEBI:18420"/>
    </ligand>
</feature>
<feature type="binding site" evidence="9">
    <location>
        <position position="464"/>
    </location>
    <ligand>
        <name>Mg(2+)</name>
        <dbReference type="ChEBI" id="CHEBI:18420"/>
    </ligand>
</feature>
<dbReference type="GO" id="GO:0000949">
    <property type="term" value="P:aromatic amino acid family catabolic process to alcohol via Ehrlich pathway"/>
    <property type="evidence" value="ECO:0007669"/>
    <property type="project" value="TreeGrafter"/>
</dbReference>